<dbReference type="PANTHER" id="PTHR42770">
    <property type="entry name" value="AMINO ACID TRANSPORTER-RELATED"/>
    <property type="match status" value="1"/>
</dbReference>
<feature type="transmembrane region" description="Helical" evidence="6">
    <location>
        <begin position="313"/>
        <end position="329"/>
    </location>
</feature>
<dbReference type="PIRSF" id="PIRSF006060">
    <property type="entry name" value="AA_transporter"/>
    <property type="match status" value="1"/>
</dbReference>
<feature type="transmembrane region" description="Helical" evidence="6">
    <location>
        <begin position="369"/>
        <end position="387"/>
    </location>
</feature>
<feature type="transmembrane region" description="Helical" evidence="6">
    <location>
        <begin position="12"/>
        <end position="32"/>
    </location>
</feature>
<feature type="transmembrane region" description="Helical" evidence="6">
    <location>
        <begin position="335"/>
        <end position="357"/>
    </location>
</feature>
<feature type="transmembrane region" description="Helical" evidence="6">
    <location>
        <begin position="186"/>
        <end position="209"/>
    </location>
</feature>
<dbReference type="InterPro" id="IPR002293">
    <property type="entry name" value="AA/rel_permease1"/>
</dbReference>
<gene>
    <name evidence="7" type="ORF">SJAV_18750</name>
</gene>
<keyword evidence="2" id="KW-1003">Cell membrane</keyword>
<feature type="transmembrane region" description="Helical" evidence="6">
    <location>
        <begin position="268"/>
        <end position="292"/>
    </location>
</feature>
<dbReference type="RefSeq" id="WP_369609483.1">
    <property type="nucleotide sequence ID" value="NZ_AP031322.1"/>
</dbReference>
<evidence type="ECO:0000256" key="1">
    <source>
        <dbReference type="ARBA" id="ARBA00004651"/>
    </source>
</evidence>
<feature type="transmembrane region" description="Helical" evidence="6">
    <location>
        <begin position="393"/>
        <end position="410"/>
    </location>
</feature>
<evidence type="ECO:0000256" key="2">
    <source>
        <dbReference type="ARBA" id="ARBA00022475"/>
    </source>
</evidence>
<dbReference type="PANTHER" id="PTHR42770:SF11">
    <property type="entry name" value="INNER MEMBRANE TRANSPORT PROTEIN YBAT"/>
    <property type="match status" value="1"/>
</dbReference>
<evidence type="ECO:0000256" key="6">
    <source>
        <dbReference type="SAM" id="Phobius"/>
    </source>
</evidence>
<dbReference type="InterPro" id="IPR050367">
    <property type="entry name" value="APC_superfamily"/>
</dbReference>
<organism evidence="7">
    <name type="scientific">Sulfurisphaera javensis</name>
    <dbReference type="NCBI Taxonomy" id="2049879"/>
    <lineage>
        <taxon>Archaea</taxon>
        <taxon>Thermoproteota</taxon>
        <taxon>Thermoprotei</taxon>
        <taxon>Sulfolobales</taxon>
        <taxon>Sulfolobaceae</taxon>
        <taxon>Sulfurisphaera</taxon>
    </lineage>
</organism>
<keyword evidence="4 6" id="KW-1133">Transmembrane helix</keyword>
<dbReference type="GeneID" id="92354827"/>
<evidence type="ECO:0000256" key="4">
    <source>
        <dbReference type="ARBA" id="ARBA00022989"/>
    </source>
</evidence>
<feature type="transmembrane region" description="Helical" evidence="6">
    <location>
        <begin position="118"/>
        <end position="138"/>
    </location>
</feature>
<evidence type="ECO:0000313" key="7">
    <source>
        <dbReference type="EMBL" id="BFH73931.1"/>
    </source>
</evidence>
<accession>A0AAT9GST5</accession>
<name>A0AAT9GST5_9CREN</name>
<dbReference type="AlphaFoldDB" id="A0AAT9GST5"/>
<evidence type="ECO:0000256" key="3">
    <source>
        <dbReference type="ARBA" id="ARBA00022692"/>
    </source>
</evidence>
<dbReference type="KEGG" id="sjv:SJAV_18750"/>
<dbReference type="GO" id="GO:0022857">
    <property type="term" value="F:transmembrane transporter activity"/>
    <property type="evidence" value="ECO:0007669"/>
    <property type="project" value="InterPro"/>
</dbReference>
<feature type="transmembrane region" description="Helical" evidence="6">
    <location>
        <begin position="150"/>
        <end position="174"/>
    </location>
</feature>
<keyword evidence="5 6" id="KW-0472">Membrane</keyword>
<feature type="transmembrane region" description="Helical" evidence="6">
    <location>
        <begin position="70"/>
        <end position="98"/>
    </location>
</feature>
<dbReference type="Pfam" id="PF13520">
    <property type="entry name" value="AA_permease_2"/>
    <property type="match status" value="1"/>
</dbReference>
<feature type="transmembrane region" description="Helical" evidence="6">
    <location>
        <begin position="221"/>
        <end position="241"/>
    </location>
</feature>
<protein>
    <submittedName>
        <fullName evidence="7">Amino acid permease</fullName>
    </submittedName>
</protein>
<dbReference type="GO" id="GO:0005886">
    <property type="term" value="C:plasma membrane"/>
    <property type="evidence" value="ECO:0007669"/>
    <property type="project" value="UniProtKB-SubCell"/>
</dbReference>
<proteinExistence type="predicted"/>
<sequence>MEGKKLSLAQALAIGLGNIIGAGIFVMAGVSITAAGPAALLAFLITALYAMSVGLNNAELSSVFPKVEGGVYSFALLSLGETIGFLVGWFRVIGYAISGGATALGFSGYLITTFSLPSYLYFPLSIILIVILTIIDYLGLKLAAEIESVLVILNVIGLISFSITVLIITGLNIYNFSPFLPHGIKGVLIASNIAFFAYSGFNTIATLTPSVKNGERTVPKAIIFSLLISAILYMLVTFSMVDAVGYKVFSTTSAPLQLVLANIHAPAIVYFFVNLTAILATVTVTLSTIIATERTMMQIESDGLLPKIKGGRKTILVIIALIMVASLGLGNVEAIALASNFGIIFSYMLSGIEVAVVRHRGLKGVFRSPGFPIIQVVSIIMSGIFMYSLGSQSLIIGFITLLIGLVIHSIHKEIFKKEGILLKRTYN</sequence>
<dbReference type="EMBL" id="AP031322">
    <property type="protein sequence ID" value="BFH73931.1"/>
    <property type="molecule type" value="Genomic_DNA"/>
</dbReference>
<comment type="subcellular location">
    <subcellularLocation>
        <location evidence="1">Cell membrane</location>
        <topology evidence="1">Multi-pass membrane protein</topology>
    </subcellularLocation>
</comment>
<evidence type="ECO:0000256" key="5">
    <source>
        <dbReference type="ARBA" id="ARBA00023136"/>
    </source>
</evidence>
<reference evidence="7" key="1">
    <citation type="submission" date="2024-03" db="EMBL/GenBank/DDBJ databases">
        <title>Complete genome sequence of Sulfurisphaera javensis strain KD-1.</title>
        <authorList>
            <person name="Sakai H."/>
            <person name="Nur N."/>
            <person name="Suwanto A."/>
            <person name="Kurosawa N."/>
        </authorList>
    </citation>
    <scope>NUCLEOTIDE SEQUENCE</scope>
    <source>
        <strain evidence="7">KD-1</strain>
    </source>
</reference>
<dbReference type="Gene3D" id="1.20.1740.10">
    <property type="entry name" value="Amino acid/polyamine transporter I"/>
    <property type="match status" value="1"/>
</dbReference>
<keyword evidence="3 6" id="KW-0812">Transmembrane</keyword>
<dbReference type="PRINTS" id="PR00173">
    <property type="entry name" value="EDTRNSPORT"/>
</dbReference>
<feature type="transmembrane region" description="Helical" evidence="6">
    <location>
        <begin position="38"/>
        <end position="58"/>
    </location>
</feature>